<feature type="transmembrane region" description="Helical" evidence="1">
    <location>
        <begin position="344"/>
        <end position="362"/>
    </location>
</feature>
<dbReference type="STRING" id="269670.SAMN02982927_00860"/>
<keyword evidence="1" id="KW-0812">Transmembrane</keyword>
<evidence type="ECO:0008006" key="4">
    <source>
        <dbReference type="Google" id="ProtNLM"/>
    </source>
</evidence>
<feature type="transmembrane region" description="Helical" evidence="1">
    <location>
        <begin position="256"/>
        <end position="279"/>
    </location>
</feature>
<dbReference type="Proteomes" id="UP000198752">
    <property type="component" value="Unassembled WGS sequence"/>
</dbReference>
<feature type="transmembrane region" description="Helical" evidence="1">
    <location>
        <begin position="43"/>
        <end position="61"/>
    </location>
</feature>
<feature type="transmembrane region" description="Helical" evidence="1">
    <location>
        <begin position="221"/>
        <end position="244"/>
    </location>
</feature>
<proteinExistence type="predicted"/>
<evidence type="ECO:0000313" key="3">
    <source>
        <dbReference type="Proteomes" id="UP000198752"/>
    </source>
</evidence>
<feature type="transmembrane region" description="Helical" evidence="1">
    <location>
        <begin position="368"/>
        <end position="388"/>
    </location>
</feature>
<organism evidence="2 3">
    <name type="scientific">Sporolactobacillus nakayamae</name>
    <dbReference type="NCBI Taxonomy" id="269670"/>
    <lineage>
        <taxon>Bacteria</taxon>
        <taxon>Bacillati</taxon>
        <taxon>Bacillota</taxon>
        <taxon>Bacilli</taxon>
        <taxon>Bacillales</taxon>
        <taxon>Sporolactobacillaceae</taxon>
        <taxon>Sporolactobacillus</taxon>
    </lineage>
</organism>
<dbReference type="AlphaFoldDB" id="A0A1I2PJZ6"/>
<evidence type="ECO:0000313" key="2">
    <source>
        <dbReference type="EMBL" id="SFG16545.1"/>
    </source>
</evidence>
<keyword evidence="1" id="KW-1133">Transmembrane helix</keyword>
<keyword evidence="3" id="KW-1185">Reference proteome</keyword>
<evidence type="ECO:0000256" key="1">
    <source>
        <dbReference type="SAM" id="Phobius"/>
    </source>
</evidence>
<feature type="transmembrane region" description="Helical" evidence="1">
    <location>
        <begin position="395"/>
        <end position="415"/>
    </location>
</feature>
<feature type="transmembrane region" description="Helical" evidence="1">
    <location>
        <begin position="6"/>
        <end position="22"/>
    </location>
</feature>
<feature type="transmembrane region" description="Helical" evidence="1">
    <location>
        <begin position="181"/>
        <end position="201"/>
    </location>
</feature>
<dbReference type="RefSeq" id="WP_093670414.1">
    <property type="nucleotide sequence ID" value="NZ_FOOY01000005.1"/>
</dbReference>
<feature type="transmembrane region" description="Helical" evidence="1">
    <location>
        <begin position="421"/>
        <end position="442"/>
    </location>
</feature>
<accession>A0A1I2PJZ6</accession>
<sequence>MLNPNPIIICYLILLFLCLPYLNEGLTYRTFIQPRKRLGMSSGTILVCAQFMIGTLLFPLINLFARISFVSIVCFCITMFGMILLFQFFSEKKIVKYTNKARYTGIDFIKDTTNKSTFFPVLGYMAAFALAAFVTEIQWMSEWLVSLYGFPFMIVFIALSFLSFCYSVLGSLKGIETTSRFLLMTTSFIMICLLLYIYMTQGIFNLYNHLITRDYQQPNQITFTIIFVLLAYWGYLLSNLSLWNIQFLLQQKRRKLIIRIAAFCTSSQIFAIALIIFAISTLYTNGMNLSILIRTSSILSFLISTSLLAIGWISSLVSLKSLHDAIYLFVGQKNMDQKITLKQYTYIMALFGVIILLFLLAASIRERMLFIFICLSLASIPTFSRLAFSSRRIQWADLLPIPVGLSTAALCAAFFSDTVIMFTGTISATLLTYFIIQLGSIINKKLL</sequence>
<dbReference type="EMBL" id="FOOY01000005">
    <property type="protein sequence ID" value="SFG16545.1"/>
    <property type="molecule type" value="Genomic_DNA"/>
</dbReference>
<dbReference type="OrthoDB" id="9831440at2"/>
<name>A0A1I2PJZ6_9BACL</name>
<feature type="transmembrane region" description="Helical" evidence="1">
    <location>
        <begin position="118"/>
        <end position="139"/>
    </location>
</feature>
<reference evidence="3" key="1">
    <citation type="submission" date="2016-10" db="EMBL/GenBank/DDBJ databases">
        <authorList>
            <person name="Varghese N."/>
            <person name="Submissions S."/>
        </authorList>
    </citation>
    <scope>NUCLEOTIDE SEQUENCE [LARGE SCALE GENOMIC DNA]</scope>
    <source>
        <strain evidence="3">ATCC 700379</strain>
    </source>
</reference>
<feature type="transmembrane region" description="Helical" evidence="1">
    <location>
        <begin position="291"/>
        <end position="313"/>
    </location>
</feature>
<keyword evidence="1" id="KW-0472">Membrane</keyword>
<gene>
    <name evidence="2" type="ORF">SAMN02982927_00860</name>
</gene>
<feature type="transmembrane region" description="Helical" evidence="1">
    <location>
        <begin position="67"/>
        <end position="89"/>
    </location>
</feature>
<protein>
    <recommendedName>
        <fullName evidence="4">Na+/proline symporter</fullName>
    </recommendedName>
</protein>
<feature type="transmembrane region" description="Helical" evidence="1">
    <location>
        <begin position="145"/>
        <end position="169"/>
    </location>
</feature>